<comment type="caution">
    <text evidence="1">The sequence shown here is derived from an EMBL/GenBank/DDBJ whole genome shotgun (WGS) entry which is preliminary data.</text>
</comment>
<proteinExistence type="predicted"/>
<name>A0A0F9RAA6_9ZZZZ</name>
<accession>A0A0F9RAA6</accession>
<dbReference type="AlphaFoldDB" id="A0A0F9RAA6"/>
<sequence length="50" mass="5830">MFEPLETLTMIDGNTGEEVKHDLIRWEKKETTLNTLKAQARLIRGNKCQQ</sequence>
<gene>
    <name evidence="1" type="ORF">LCGC14_0619510</name>
</gene>
<organism evidence="1">
    <name type="scientific">marine sediment metagenome</name>
    <dbReference type="NCBI Taxonomy" id="412755"/>
    <lineage>
        <taxon>unclassified sequences</taxon>
        <taxon>metagenomes</taxon>
        <taxon>ecological metagenomes</taxon>
    </lineage>
</organism>
<dbReference type="EMBL" id="LAZR01001049">
    <property type="protein sequence ID" value="KKN51774.1"/>
    <property type="molecule type" value="Genomic_DNA"/>
</dbReference>
<reference evidence="1" key="1">
    <citation type="journal article" date="2015" name="Nature">
        <title>Complex archaea that bridge the gap between prokaryotes and eukaryotes.</title>
        <authorList>
            <person name="Spang A."/>
            <person name="Saw J.H."/>
            <person name="Jorgensen S.L."/>
            <person name="Zaremba-Niedzwiedzka K."/>
            <person name="Martijn J."/>
            <person name="Lind A.E."/>
            <person name="van Eijk R."/>
            <person name="Schleper C."/>
            <person name="Guy L."/>
            <person name="Ettema T.J."/>
        </authorList>
    </citation>
    <scope>NUCLEOTIDE SEQUENCE</scope>
</reference>
<protein>
    <submittedName>
        <fullName evidence="1">Uncharacterized protein</fullName>
    </submittedName>
</protein>
<evidence type="ECO:0000313" key="1">
    <source>
        <dbReference type="EMBL" id="KKN51774.1"/>
    </source>
</evidence>